<dbReference type="InterPro" id="IPR012337">
    <property type="entry name" value="RNaseH-like_sf"/>
</dbReference>
<gene>
    <name evidence="5" type="ORF">FYZ43_09585</name>
    <name evidence="6" type="ORF">HHJ78_06500</name>
</gene>
<dbReference type="GO" id="GO:0003677">
    <property type="term" value="F:DNA binding"/>
    <property type="evidence" value="ECO:0007669"/>
    <property type="project" value="InterPro"/>
</dbReference>
<comment type="catalytic activity">
    <reaction evidence="3">
        <text>DNA(n) + a 2'-deoxyribonucleoside 5'-triphosphate = DNA(n+1) + diphosphate</text>
        <dbReference type="Rhea" id="RHEA:22508"/>
        <dbReference type="Rhea" id="RHEA-COMP:17339"/>
        <dbReference type="Rhea" id="RHEA-COMP:17340"/>
        <dbReference type="ChEBI" id="CHEBI:33019"/>
        <dbReference type="ChEBI" id="CHEBI:61560"/>
        <dbReference type="ChEBI" id="CHEBI:173112"/>
        <dbReference type="EC" id="2.7.7.7"/>
    </reaction>
</comment>
<dbReference type="Gene3D" id="1.10.150.20">
    <property type="entry name" value="5' to 3' exonuclease, C-terminal subdomain"/>
    <property type="match status" value="1"/>
</dbReference>
<dbReference type="EMBL" id="VSZY01000020">
    <property type="protein sequence ID" value="MCU9969629.1"/>
    <property type="molecule type" value="Genomic_DNA"/>
</dbReference>
<reference evidence="6 7" key="2">
    <citation type="submission" date="2020-04" db="EMBL/GenBank/DDBJ databases">
        <title>Antimicrobial susceptibility and clonality of vaginal-derived multi-drug resistant Mobiluncus isolates in China.</title>
        <authorList>
            <person name="Zhang X."/>
        </authorList>
    </citation>
    <scope>NUCLEOTIDE SEQUENCE [LARGE SCALE GENOMIC DNA]</scope>
    <source>
        <strain evidence="6 7">13</strain>
    </source>
</reference>
<dbReference type="EC" id="2.7.7.7" evidence="1"/>
<protein>
    <recommendedName>
        <fullName evidence="1">DNA-directed DNA polymerase</fullName>
        <ecNumber evidence="1">2.7.7.7</ecNumber>
    </recommendedName>
</protein>
<dbReference type="SUPFAM" id="SSF53098">
    <property type="entry name" value="Ribonuclease H-like"/>
    <property type="match status" value="1"/>
</dbReference>
<comment type="caution">
    <text evidence="6">The sequence shown here is derived from an EMBL/GenBank/DDBJ whole genome shotgun (WGS) entry which is preliminary data.</text>
</comment>
<dbReference type="GO" id="GO:0003887">
    <property type="term" value="F:DNA-directed DNA polymerase activity"/>
    <property type="evidence" value="ECO:0007669"/>
    <property type="project" value="UniProtKB-EC"/>
</dbReference>
<dbReference type="Pfam" id="PF00476">
    <property type="entry name" value="DNA_pol_A"/>
    <property type="match status" value="1"/>
</dbReference>
<organism evidence="6 7">
    <name type="scientific">Mobiluncus mulieris</name>
    <dbReference type="NCBI Taxonomy" id="2052"/>
    <lineage>
        <taxon>Bacteria</taxon>
        <taxon>Bacillati</taxon>
        <taxon>Actinomycetota</taxon>
        <taxon>Actinomycetes</taxon>
        <taxon>Actinomycetales</taxon>
        <taxon>Actinomycetaceae</taxon>
        <taxon>Mobiluncus</taxon>
    </lineage>
</organism>
<accession>A0A7Y0U1P4</accession>
<dbReference type="RefSeq" id="WP_169755888.1">
    <property type="nucleotide sequence ID" value="NZ_JABCUP010000025.1"/>
</dbReference>
<dbReference type="EMBL" id="JABCUR010000005">
    <property type="protein sequence ID" value="NMW65187.1"/>
    <property type="molecule type" value="Genomic_DNA"/>
</dbReference>
<evidence type="ECO:0000313" key="7">
    <source>
        <dbReference type="Proteomes" id="UP000578252"/>
    </source>
</evidence>
<dbReference type="SUPFAM" id="SSF56672">
    <property type="entry name" value="DNA/RNA polymerases"/>
    <property type="match status" value="1"/>
</dbReference>
<dbReference type="PRINTS" id="PR00868">
    <property type="entry name" value="DNAPOLI"/>
</dbReference>
<dbReference type="GO" id="GO:0006302">
    <property type="term" value="P:double-strand break repair"/>
    <property type="evidence" value="ECO:0007669"/>
    <property type="project" value="TreeGrafter"/>
</dbReference>
<dbReference type="PANTHER" id="PTHR10133">
    <property type="entry name" value="DNA POLYMERASE I"/>
    <property type="match status" value="1"/>
</dbReference>
<evidence type="ECO:0000256" key="3">
    <source>
        <dbReference type="ARBA" id="ARBA00049244"/>
    </source>
</evidence>
<dbReference type="Proteomes" id="UP001209486">
    <property type="component" value="Unassembled WGS sequence"/>
</dbReference>
<evidence type="ECO:0000256" key="2">
    <source>
        <dbReference type="ARBA" id="ARBA00022705"/>
    </source>
</evidence>
<dbReference type="SMART" id="SM00482">
    <property type="entry name" value="POLAc"/>
    <property type="match status" value="1"/>
</dbReference>
<dbReference type="InterPro" id="IPR043502">
    <property type="entry name" value="DNA/RNA_pol_sf"/>
</dbReference>
<evidence type="ECO:0000313" key="6">
    <source>
        <dbReference type="EMBL" id="NMW65187.1"/>
    </source>
</evidence>
<name>A0A7Y0U1P4_9ACTO</name>
<dbReference type="InterPro" id="IPR002298">
    <property type="entry name" value="DNA_polymerase_A"/>
</dbReference>
<evidence type="ECO:0000256" key="1">
    <source>
        <dbReference type="ARBA" id="ARBA00012417"/>
    </source>
</evidence>
<evidence type="ECO:0000313" key="8">
    <source>
        <dbReference type="Proteomes" id="UP001209486"/>
    </source>
</evidence>
<dbReference type="InterPro" id="IPR001098">
    <property type="entry name" value="DNA-dir_DNA_pol_A_palm_dom"/>
</dbReference>
<keyword evidence="2" id="KW-0235">DNA replication</keyword>
<dbReference type="Gene3D" id="3.30.70.370">
    <property type="match status" value="1"/>
</dbReference>
<feature type="domain" description="DNA-directed DNA polymerase family A palm" evidence="4">
    <location>
        <begin position="376"/>
        <end position="620"/>
    </location>
</feature>
<dbReference type="PANTHER" id="PTHR10133:SF27">
    <property type="entry name" value="DNA POLYMERASE NU"/>
    <property type="match status" value="1"/>
</dbReference>
<dbReference type="AlphaFoldDB" id="A0A7Y0U1P4"/>
<sequence>MKYLSIDLETYSPLNLSKTGVYPYAAHPDFKILLFGYAVDDGPVQVVDLASGEKLPNEILAALVNPGVVKWAFNASFERICLSSWLHRHHPELLPQGSFLDPAQWRCSMIWAAYLGMPMSLDQVAKVLNLPVKKDTAGKKLIRQFCTPATPNLINKGARRNLPSLDPEGWKAFIDYNRRDVEVEQAIHTRLAKFPVPEAEWEAYSLDQRINDAGINLDATLVDAAVTLDEKHRETTLSRAQEITGLDNPNSPIQLKDWLAQNGCPLDSLTKAEVATALEDATGVVKEILQLRGDLAKSSVKKYQAMQNVSGADGRARGLLQFYGAGRTGRFAGRLVQVQNLPRNYLPDLDQARTLVRTGNLEALELLYDSVPDTLSQLIRTAFIPTSGNRFIVADYSAIEARVIAWLAGEKSTLEAFRDGKDLYCETASRMFKVPVEKHGVNGKLRQKGKIAVLACGYGGSVGALKAMGALRMGLSEDELKPIVDAWRAANPHIVWLWQEVEDAALKAITTRQPARLRNLTFTLESGILFITLPSGRRLAYVKPGLGQNRFGGTSITYWGINTGRKWGRLETYGGKLTENIVQAIARDLLVNGIKNIAESGHQIVMHVHDEIVIDEPVDSGFTVKDACQLMSRLPSWAKGLPLTADGYECANYRKD</sequence>
<evidence type="ECO:0000259" key="4">
    <source>
        <dbReference type="SMART" id="SM00482"/>
    </source>
</evidence>
<dbReference type="Proteomes" id="UP000578252">
    <property type="component" value="Unassembled WGS sequence"/>
</dbReference>
<evidence type="ECO:0000313" key="5">
    <source>
        <dbReference type="EMBL" id="MCU9969629.1"/>
    </source>
</evidence>
<proteinExistence type="predicted"/>
<dbReference type="GO" id="GO:0006261">
    <property type="term" value="P:DNA-templated DNA replication"/>
    <property type="evidence" value="ECO:0007669"/>
    <property type="project" value="InterPro"/>
</dbReference>
<dbReference type="CDD" id="cd08642">
    <property type="entry name" value="DNA_pol_A_pol_I_A"/>
    <property type="match status" value="1"/>
</dbReference>
<reference evidence="5 8" key="1">
    <citation type="submission" date="2019-08" db="EMBL/GenBank/DDBJ databases">
        <title>Comparison of rpoB and gyrB Sequences from Mobiluncus Species and Development of a Multiplex PCR Method for Clinical Detection of Mobiluncus curtisii and Mobiluncus mulieris.</title>
        <authorList>
            <person name="Yang L."/>
            <person name="Shen Y."/>
            <person name="Xu G."/>
            <person name="Shu L.-B."/>
            <person name="Hu J."/>
            <person name="Zhang R."/>
            <person name="Wang Y."/>
            <person name="Zhou H.-W."/>
            <person name="Zhang X."/>
        </authorList>
    </citation>
    <scope>NUCLEOTIDE SEQUENCE [LARGE SCALE GENOMIC DNA]</scope>
    <source>
        <strain evidence="5 8">M26</strain>
    </source>
</reference>